<evidence type="ECO:0000256" key="10">
    <source>
        <dbReference type="ARBA" id="ARBA00023235"/>
    </source>
</evidence>
<evidence type="ECO:0000313" key="17">
    <source>
        <dbReference type="Proteomes" id="UP000031057"/>
    </source>
</evidence>
<dbReference type="GO" id="GO:0005524">
    <property type="term" value="F:ATP binding"/>
    <property type="evidence" value="ECO:0007669"/>
    <property type="project" value="UniProtKB-UniRule"/>
</dbReference>
<dbReference type="Pfam" id="PF03796">
    <property type="entry name" value="DnaB_C"/>
    <property type="match status" value="1"/>
</dbReference>
<dbReference type="InterPro" id="IPR007694">
    <property type="entry name" value="DNA_helicase_DnaB-like_C"/>
</dbReference>
<evidence type="ECO:0000256" key="14">
    <source>
        <dbReference type="RuleBase" id="RU362085"/>
    </source>
</evidence>
<organism evidence="16 17">
    <name type="scientific">Novosphingobium malaysiense</name>
    <dbReference type="NCBI Taxonomy" id="1348853"/>
    <lineage>
        <taxon>Bacteria</taxon>
        <taxon>Pseudomonadati</taxon>
        <taxon>Pseudomonadota</taxon>
        <taxon>Alphaproteobacteria</taxon>
        <taxon>Sphingomonadales</taxon>
        <taxon>Sphingomonadaceae</taxon>
        <taxon>Novosphingobium</taxon>
    </lineage>
</organism>
<keyword evidence="3 14" id="KW-0639">Primosome</keyword>
<dbReference type="Gene3D" id="1.10.860.10">
    <property type="entry name" value="DNAb Helicase, Chain A"/>
    <property type="match status" value="1"/>
</dbReference>
<dbReference type="SUPFAM" id="SSF52540">
    <property type="entry name" value="P-loop containing nucleoside triphosphate hydrolases"/>
    <property type="match status" value="1"/>
</dbReference>
<evidence type="ECO:0000256" key="11">
    <source>
        <dbReference type="ARBA" id="ARBA00044932"/>
    </source>
</evidence>
<reference evidence="16 17" key="1">
    <citation type="submission" date="2014-10" db="EMBL/GenBank/DDBJ databases">
        <title>Genome sequence of Novosphingobium malaysiense MUSC 273(T).</title>
        <authorList>
            <person name="Lee L.-H."/>
        </authorList>
    </citation>
    <scope>NUCLEOTIDE SEQUENCE [LARGE SCALE GENOMIC DNA]</scope>
    <source>
        <strain evidence="16 17">MUSC 273</strain>
    </source>
</reference>
<dbReference type="OrthoDB" id="9773982at2"/>
<evidence type="ECO:0000256" key="9">
    <source>
        <dbReference type="ARBA" id="ARBA00023125"/>
    </source>
</evidence>
<dbReference type="InterPro" id="IPR007693">
    <property type="entry name" value="DNA_helicase_DnaB-like_N"/>
</dbReference>
<evidence type="ECO:0000256" key="2">
    <source>
        <dbReference type="ARBA" id="ARBA00011643"/>
    </source>
</evidence>
<keyword evidence="4 14" id="KW-0235">DNA replication</keyword>
<keyword evidence="5 14" id="KW-0547">Nucleotide-binding</keyword>
<keyword evidence="7 14" id="KW-0347">Helicase</keyword>
<dbReference type="CDD" id="cd00984">
    <property type="entry name" value="DnaB_C"/>
    <property type="match status" value="1"/>
</dbReference>
<comment type="subunit">
    <text evidence="2">Homohexamer.</text>
</comment>
<dbReference type="InterPro" id="IPR016136">
    <property type="entry name" value="DNA_helicase_N/primase_C"/>
</dbReference>
<dbReference type="Pfam" id="PF00772">
    <property type="entry name" value="DnaB"/>
    <property type="match status" value="1"/>
</dbReference>
<dbReference type="SUPFAM" id="SSF48024">
    <property type="entry name" value="N-terminal domain of DnaB helicase"/>
    <property type="match status" value="1"/>
</dbReference>
<gene>
    <name evidence="16" type="ORF">LK12_08170</name>
</gene>
<dbReference type="Gene3D" id="3.40.50.300">
    <property type="entry name" value="P-loop containing nucleotide triphosphate hydrolases"/>
    <property type="match status" value="1"/>
</dbReference>
<comment type="function">
    <text evidence="11 14">The main replicative DNA helicase, it participates in initiation and elongation during chromosome replication. Travels ahead of the DNA replisome, separating dsDNA into templates for DNA synthesis. A processive ATP-dependent 5'-3' DNA helicase it has DNA-dependent ATPase activity.</text>
</comment>
<dbReference type="Proteomes" id="UP000031057">
    <property type="component" value="Unassembled WGS sequence"/>
</dbReference>
<keyword evidence="9 14" id="KW-0238">DNA-binding</keyword>
<sequence length="504" mass="55566">MAQQDLLVKTAESEARTLPSNVEAEAAFLGAVLIDNRVIEELQTQLGPQHFFEPVHARIYERILNLLDRKAVVTPVTLRPYFEADESLKALGGVAYLARLTADGQGLLAPRELADQIYDLALLRELISVGRGLVEGAMDTSESVEPMEQVERAEAALYKVAEGAASANEAKSFGAATRTAIFNIEKAFNSGGHISGKTTGLNSVNEKIGGLHDSDLIILAGRPGMGKTSLVTNIAFNTAQRYVDDTVRDGIEHAKSVGAPTAFFSLEMSADQLATRILAEQSGISSEALRMGKISREDFQQLSFASQRLAELPLFIDDTPGLSIAALRTRARRLKRRHNIGLIIIDYLQLLSGSGRAQDNRVNEISEISRGLKTLAKELEVPVIALSQLSRAVEQREDKKPMLSDLRESGSIEQDADMVWFVYREDYYVNATEPKYPAENDPPDVVEKWEAWRQKMEQVTGLAELIVAKQRHGSTGRVRLKFEARITKFSDLAPDDLRAAFDND</sequence>
<keyword evidence="17" id="KW-1185">Reference proteome</keyword>
<dbReference type="GO" id="GO:0005829">
    <property type="term" value="C:cytosol"/>
    <property type="evidence" value="ECO:0007669"/>
    <property type="project" value="TreeGrafter"/>
</dbReference>
<evidence type="ECO:0000256" key="5">
    <source>
        <dbReference type="ARBA" id="ARBA00022741"/>
    </source>
</evidence>
<keyword evidence="10" id="KW-0413">Isomerase</keyword>
<evidence type="ECO:0000256" key="1">
    <source>
        <dbReference type="ARBA" id="ARBA00008428"/>
    </source>
</evidence>
<dbReference type="AlphaFoldDB" id="A0A0B1ZIH9"/>
<evidence type="ECO:0000256" key="13">
    <source>
        <dbReference type="NCBIfam" id="TIGR00665"/>
    </source>
</evidence>
<dbReference type="GO" id="GO:0003677">
    <property type="term" value="F:DNA binding"/>
    <property type="evidence" value="ECO:0007669"/>
    <property type="project" value="UniProtKB-UniRule"/>
</dbReference>
<dbReference type="PANTHER" id="PTHR30153:SF2">
    <property type="entry name" value="REPLICATIVE DNA HELICASE"/>
    <property type="match status" value="1"/>
</dbReference>
<dbReference type="STRING" id="1348853.LK12_08170"/>
<evidence type="ECO:0000256" key="4">
    <source>
        <dbReference type="ARBA" id="ARBA00022705"/>
    </source>
</evidence>
<feature type="domain" description="SF4 helicase" evidence="15">
    <location>
        <begin position="190"/>
        <end position="496"/>
    </location>
</feature>
<dbReference type="PROSITE" id="PS51199">
    <property type="entry name" value="SF4_HELICASE"/>
    <property type="match status" value="1"/>
</dbReference>
<evidence type="ECO:0000256" key="6">
    <source>
        <dbReference type="ARBA" id="ARBA00022801"/>
    </source>
</evidence>
<dbReference type="GO" id="GO:0006269">
    <property type="term" value="P:DNA replication, synthesis of primer"/>
    <property type="evidence" value="ECO:0007669"/>
    <property type="project" value="UniProtKB-UniRule"/>
</dbReference>
<comment type="catalytic activity">
    <reaction evidence="12 14">
        <text>ATP + H2O = ADP + phosphate + H(+)</text>
        <dbReference type="Rhea" id="RHEA:13065"/>
        <dbReference type="ChEBI" id="CHEBI:15377"/>
        <dbReference type="ChEBI" id="CHEBI:15378"/>
        <dbReference type="ChEBI" id="CHEBI:30616"/>
        <dbReference type="ChEBI" id="CHEBI:43474"/>
        <dbReference type="ChEBI" id="CHEBI:456216"/>
        <dbReference type="EC" id="5.6.2.3"/>
    </reaction>
</comment>
<name>A0A0B1ZIH9_9SPHN</name>
<dbReference type="InterPro" id="IPR003593">
    <property type="entry name" value="AAA+_ATPase"/>
</dbReference>
<accession>A0A0B1ZIH9</accession>
<keyword evidence="6 14" id="KW-0378">Hydrolase</keyword>
<evidence type="ECO:0000256" key="3">
    <source>
        <dbReference type="ARBA" id="ARBA00022515"/>
    </source>
</evidence>
<dbReference type="InterPro" id="IPR007692">
    <property type="entry name" value="DNA_helicase_DnaB"/>
</dbReference>
<evidence type="ECO:0000313" key="16">
    <source>
        <dbReference type="EMBL" id="KHK90920.1"/>
    </source>
</evidence>
<evidence type="ECO:0000256" key="12">
    <source>
        <dbReference type="ARBA" id="ARBA00048954"/>
    </source>
</evidence>
<evidence type="ECO:0000259" key="15">
    <source>
        <dbReference type="PROSITE" id="PS51199"/>
    </source>
</evidence>
<dbReference type="GO" id="GO:0016887">
    <property type="term" value="F:ATP hydrolysis activity"/>
    <property type="evidence" value="ECO:0007669"/>
    <property type="project" value="RHEA"/>
</dbReference>
<keyword evidence="8 14" id="KW-0067">ATP-binding</keyword>
<evidence type="ECO:0000256" key="7">
    <source>
        <dbReference type="ARBA" id="ARBA00022806"/>
    </source>
</evidence>
<dbReference type="SMART" id="SM00382">
    <property type="entry name" value="AAA"/>
    <property type="match status" value="1"/>
</dbReference>
<evidence type="ECO:0000256" key="8">
    <source>
        <dbReference type="ARBA" id="ARBA00022840"/>
    </source>
</evidence>
<comment type="similarity">
    <text evidence="1 14">Belongs to the helicase family. DnaB subfamily.</text>
</comment>
<comment type="caution">
    <text evidence="16">The sequence shown here is derived from an EMBL/GenBank/DDBJ whole genome shotgun (WGS) entry which is preliminary data.</text>
</comment>
<dbReference type="GO" id="GO:0043139">
    <property type="term" value="F:5'-3' DNA helicase activity"/>
    <property type="evidence" value="ECO:0007669"/>
    <property type="project" value="UniProtKB-EC"/>
</dbReference>
<dbReference type="GO" id="GO:1990077">
    <property type="term" value="C:primosome complex"/>
    <property type="evidence" value="ECO:0007669"/>
    <property type="project" value="UniProtKB-UniRule"/>
</dbReference>
<dbReference type="RefSeq" id="WP_039281928.1">
    <property type="nucleotide sequence ID" value="NZ_JTDI01000003.1"/>
</dbReference>
<dbReference type="NCBIfam" id="NF006606">
    <property type="entry name" value="PRK09165.1"/>
    <property type="match status" value="1"/>
</dbReference>
<dbReference type="NCBIfam" id="TIGR00665">
    <property type="entry name" value="DnaB"/>
    <property type="match status" value="1"/>
</dbReference>
<dbReference type="PANTHER" id="PTHR30153">
    <property type="entry name" value="REPLICATIVE DNA HELICASE DNAB"/>
    <property type="match status" value="1"/>
</dbReference>
<dbReference type="InterPro" id="IPR027417">
    <property type="entry name" value="P-loop_NTPase"/>
</dbReference>
<dbReference type="EMBL" id="JTDI01000003">
    <property type="protein sequence ID" value="KHK90920.1"/>
    <property type="molecule type" value="Genomic_DNA"/>
</dbReference>
<protein>
    <recommendedName>
        <fullName evidence="13 14">Replicative DNA helicase</fullName>
        <ecNumber evidence="13 14">5.6.2.3</ecNumber>
    </recommendedName>
</protein>
<dbReference type="InterPro" id="IPR036185">
    <property type="entry name" value="DNA_heli_DnaB-like_N_sf"/>
</dbReference>
<dbReference type="EC" id="5.6.2.3" evidence="13 14"/>
<proteinExistence type="inferred from homology"/>